<dbReference type="Proteomes" id="UP000001422">
    <property type="component" value="Chromosome"/>
</dbReference>
<dbReference type="InterPro" id="IPR029063">
    <property type="entry name" value="SAM-dependent_MTases_sf"/>
</dbReference>
<dbReference type="CDD" id="cd02440">
    <property type="entry name" value="AdoMet_MTases"/>
    <property type="match status" value="1"/>
</dbReference>
<reference evidence="6 7" key="1">
    <citation type="journal article" date="2003" name="Nature">
        <title>The genome of a motile marine Synechococcus.</title>
        <authorList>
            <person name="Palenik B."/>
            <person name="Brahamsha B."/>
            <person name="Larimer F."/>
            <person name="Land M."/>
            <person name="Hauser L."/>
            <person name="Chain P."/>
            <person name="Lamerdin J."/>
            <person name="Regala W."/>
            <person name="Allen E.A."/>
            <person name="McCarren J."/>
            <person name="Paulsen I."/>
            <person name="Dufresne A."/>
            <person name="Partensky F."/>
            <person name="Webb E."/>
            <person name="Waterbury J."/>
        </authorList>
    </citation>
    <scope>NUCLEOTIDE SEQUENCE [LARGE SCALE GENOMIC DNA]</scope>
    <source>
        <strain evidence="6 7">WH8102</strain>
    </source>
</reference>
<evidence type="ECO:0000256" key="4">
    <source>
        <dbReference type="SAM" id="MobiDB-lite"/>
    </source>
</evidence>
<dbReference type="AlphaFoldDB" id="Q7U7J1"/>
<dbReference type="PANTHER" id="PTHR43464">
    <property type="entry name" value="METHYLTRANSFERASE"/>
    <property type="match status" value="1"/>
</dbReference>
<gene>
    <name evidence="6" type="ordered locus">SYNW0991</name>
</gene>
<name>Q7U7J1_PARMW</name>
<evidence type="ECO:0000256" key="3">
    <source>
        <dbReference type="ARBA" id="ARBA00022691"/>
    </source>
</evidence>
<evidence type="ECO:0000259" key="5">
    <source>
        <dbReference type="Pfam" id="PF13649"/>
    </source>
</evidence>
<evidence type="ECO:0000313" key="7">
    <source>
        <dbReference type="Proteomes" id="UP000001422"/>
    </source>
</evidence>
<dbReference type="Pfam" id="PF13649">
    <property type="entry name" value="Methyltransf_25"/>
    <property type="match status" value="1"/>
</dbReference>
<keyword evidence="7" id="KW-1185">Reference proteome</keyword>
<proteinExistence type="predicted"/>
<dbReference type="KEGG" id="syw:SYNW0991"/>
<dbReference type="PANTHER" id="PTHR43464:SF19">
    <property type="entry name" value="UBIQUINONE BIOSYNTHESIS O-METHYLTRANSFERASE, MITOCHONDRIAL"/>
    <property type="match status" value="1"/>
</dbReference>
<dbReference type="eggNOG" id="COG2226">
    <property type="taxonomic scope" value="Bacteria"/>
</dbReference>
<feature type="domain" description="Methyltransferase" evidence="5">
    <location>
        <begin position="65"/>
        <end position="157"/>
    </location>
</feature>
<sequence>MFSGWTSMQRDRQPEVMDQPGLDPAEHDRALQGLRRINGISRCVPGLFRHVEALAGESPATQLSVLELACGGGDTAIELAALARGRDLDVLVQACDLNPEAVRLARRNVARSDSNVGVFVADALDPSESKQFDVVYCTLFVHHLDPPDVVRLLKGMTARARRLVIVDDLIRSRLGYSLAWMGTRLLSRSWVVHHDGPLSVKGAFTPSEILDLASQAGLHDCVLERTWPERYRLCWRPH</sequence>
<feature type="region of interest" description="Disordered" evidence="4">
    <location>
        <begin position="1"/>
        <end position="25"/>
    </location>
</feature>
<evidence type="ECO:0000313" key="6">
    <source>
        <dbReference type="EMBL" id="CAE07506.1"/>
    </source>
</evidence>
<dbReference type="HOGENOM" id="CLU_078235_0_0_3"/>
<dbReference type="SUPFAM" id="SSF53335">
    <property type="entry name" value="S-adenosyl-L-methionine-dependent methyltransferases"/>
    <property type="match status" value="1"/>
</dbReference>
<organism evidence="6 7">
    <name type="scientific">Parasynechococcus marenigrum (strain WH8102)</name>
    <dbReference type="NCBI Taxonomy" id="84588"/>
    <lineage>
        <taxon>Bacteria</taxon>
        <taxon>Bacillati</taxon>
        <taxon>Cyanobacteriota</taxon>
        <taxon>Cyanophyceae</taxon>
        <taxon>Synechococcales</taxon>
        <taxon>Prochlorococcaceae</taxon>
        <taxon>Parasynechococcus</taxon>
        <taxon>Parasynechococcus marenigrum</taxon>
    </lineage>
</organism>
<dbReference type="GO" id="GO:0008168">
    <property type="term" value="F:methyltransferase activity"/>
    <property type="evidence" value="ECO:0007669"/>
    <property type="project" value="UniProtKB-KW"/>
</dbReference>
<keyword evidence="3" id="KW-0949">S-adenosyl-L-methionine</keyword>
<evidence type="ECO:0000256" key="2">
    <source>
        <dbReference type="ARBA" id="ARBA00022679"/>
    </source>
</evidence>
<dbReference type="GO" id="GO:0032259">
    <property type="term" value="P:methylation"/>
    <property type="evidence" value="ECO:0007669"/>
    <property type="project" value="UniProtKB-KW"/>
</dbReference>
<dbReference type="InterPro" id="IPR041698">
    <property type="entry name" value="Methyltransf_25"/>
</dbReference>
<accession>Q7U7J1</accession>
<keyword evidence="1" id="KW-0489">Methyltransferase</keyword>
<protein>
    <recommendedName>
        <fullName evidence="5">Methyltransferase domain-containing protein</fullName>
    </recommendedName>
</protein>
<dbReference type="EMBL" id="BX569691">
    <property type="protein sequence ID" value="CAE07506.1"/>
    <property type="molecule type" value="Genomic_DNA"/>
</dbReference>
<keyword evidence="2" id="KW-0808">Transferase</keyword>
<dbReference type="STRING" id="84588.SYNW0991"/>
<dbReference type="Gene3D" id="3.40.50.150">
    <property type="entry name" value="Vaccinia Virus protein VP39"/>
    <property type="match status" value="1"/>
</dbReference>
<dbReference type="NCBIfam" id="NF004851">
    <property type="entry name" value="PRK06202.1"/>
    <property type="match status" value="1"/>
</dbReference>
<evidence type="ECO:0000256" key="1">
    <source>
        <dbReference type="ARBA" id="ARBA00022603"/>
    </source>
</evidence>